<organism evidence="2 3">
    <name type="scientific">Rhinolophus ferrumequinum</name>
    <name type="common">Greater horseshoe bat</name>
    <dbReference type="NCBI Taxonomy" id="59479"/>
    <lineage>
        <taxon>Eukaryota</taxon>
        <taxon>Metazoa</taxon>
        <taxon>Chordata</taxon>
        <taxon>Craniata</taxon>
        <taxon>Vertebrata</taxon>
        <taxon>Euteleostomi</taxon>
        <taxon>Mammalia</taxon>
        <taxon>Eutheria</taxon>
        <taxon>Laurasiatheria</taxon>
        <taxon>Chiroptera</taxon>
        <taxon>Yinpterochiroptera</taxon>
        <taxon>Rhinolophoidea</taxon>
        <taxon>Rhinolophidae</taxon>
        <taxon>Rhinolophinae</taxon>
        <taxon>Rhinolophus</taxon>
    </lineage>
</organism>
<reference evidence="2 3" key="1">
    <citation type="journal article" date="2020" name="Nature">
        <title>Six reference-quality genomes reveal evolution of bat adaptations.</title>
        <authorList>
            <person name="Jebb D."/>
            <person name="Huang Z."/>
            <person name="Pippel M."/>
            <person name="Hughes G.M."/>
            <person name="Lavrichenko K."/>
            <person name="Devanna P."/>
            <person name="Winkler S."/>
            <person name="Jermiin L.S."/>
            <person name="Skirmuntt E.C."/>
            <person name="Katzourakis A."/>
            <person name="Burkitt-Gray L."/>
            <person name="Ray D.A."/>
            <person name="Sullivan K.A.M."/>
            <person name="Roscito J.G."/>
            <person name="Kirilenko B.M."/>
            <person name="Davalos L.M."/>
            <person name="Corthals A.P."/>
            <person name="Power M.L."/>
            <person name="Jones G."/>
            <person name="Ransome R.D."/>
            <person name="Dechmann D.K.N."/>
            <person name="Locatelli A.G."/>
            <person name="Puechmaille S.J."/>
            <person name="Fedrigo O."/>
            <person name="Jarvis E.D."/>
            <person name="Hiller M."/>
            <person name="Vernes S.C."/>
            <person name="Myers E.W."/>
            <person name="Teeling E.C."/>
        </authorList>
    </citation>
    <scope>NUCLEOTIDE SEQUENCE [LARGE SCALE GENOMIC DNA]</scope>
    <source>
        <strain evidence="2">MRhiFer1</strain>
        <tissue evidence="2">Lung</tissue>
    </source>
</reference>
<protein>
    <submittedName>
        <fullName evidence="2">Uncharacterized protein</fullName>
    </submittedName>
</protein>
<accession>A0A7J7RXP7</accession>
<feature type="region of interest" description="Disordered" evidence="1">
    <location>
        <begin position="55"/>
        <end position="82"/>
    </location>
</feature>
<name>A0A7J7RXP7_RHIFE</name>
<evidence type="ECO:0000313" key="3">
    <source>
        <dbReference type="Proteomes" id="UP000585614"/>
    </source>
</evidence>
<gene>
    <name evidence="2" type="ORF">mRhiFer1_009275</name>
</gene>
<evidence type="ECO:0000313" key="2">
    <source>
        <dbReference type="EMBL" id="KAF6280893.1"/>
    </source>
</evidence>
<evidence type="ECO:0000256" key="1">
    <source>
        <dbReference type="SAM" id="MobiDB-lite"/>
    </source>
</evidence>
<dbReference type="AlphaFoldDB" id="A0A7J7RXP7"/>
<dbReference type="EMBL" id="JACAGC010000024">
    <property type="protein sequence ID" value="KAF6280893.1"/>
    <property type="molecule type" value="Genomic_DNA"/>
</dbReference>
<dbReference type="Proteomes" id="UP000585614">
    <property type="component" value="Unassembled WGS sequence"/>
</dbReference>
<comment type="caution">
    <text evidence="2">The sequence shown here is derived from an EMBL/GenBank/DDBJ whole genome shotgun (WGS) entry which is preliminary data.</text>
</comment>
<proteinExistence type="predicted"/>
<sequence length="125" mass="13887">MHQRLWEKFPAVFSFQRRPHSFPVSSSLLPGLCPVFISLTLVSCKGTVMPLPPRQTQAARTKPFVPVPGTRPQTEGRWPRPGSVSEPLIARLCLWGSCGVCPDSRSNLDVRGQCPLRAECKSMFP</sequence>